<keyword evidence="2" id="KW-1185">Reference proteome</keyword>
<name>A0A1A8Y2L6_9RHOO</name>
<accession>A0A1A8Y2L6</accession>
<evidence type="ECO:0000313" key="1">
    <source>
        <dbReference type="EMBL" id="SBT11242.1"/>
    </source>
</evidence>
<dbReference type="Proteomes" id="UP000199600">
    <property type="component" value="Unassembled WGS sequence"/>
</dbReference>
<reference evidence="1 2" key="1">
    <citation type="submission" date="2016-06" db="EMBL/GenBank/DDBJ databases">
        <authorList>
            <person name="Kjaerup R.B."/>
            <person name="Dalgaard T.S."/>
            <person name="Juul-Madsen H.R."/>
        </authorList>
    </citation>
    <scope>NUCLEOTIDE SEQUENCE [LARGE SCALE GENOMIC DNA]</scope>
    <source>
        <strain evidence="1">2</strain>
    </source>
</reference>
<protein>
    <submittedName>
        <fullName evidence="1">Uncharacterized protein</fullName>
    </submittedName>
</protein>
<evidence type="ECO:0000313" key="2">
    <source>
        <dbReference type="Proteomes" id="UP000199600"/>
    </source>
</evidence>
<organism evidence="1 2">
    <name type="scientific">Candidatus Propionivibrio aalborgensis</name>
    <dbReference type="NCBI Taxonomy" id="1860101"/>
    <lineage>
        <taxon>Bacteria</taxon>
        <taxon>Pseudomonadati</taxon>
        <taxon>Pseudomonadota</taxon>
        <taxon>Betaproteobacteria</taxon>
        <taxon>Rhodocyclales</taxon>
        <taxon>Rhodocyclaceae</taxon>
        <taxon>Propionivibrio</taxon>
    </lineage>
</organism>
<proteinExistence type="predicted"/>
<dbReference type="EMBL" id="FLQY01000403">
    <property type="protein sequence ID" value="SBT11242.1"/>
    <property type="molecule type" value="Genomic_DNA"/>
</dbReference>
<gene>
    <name evidence="1" type="ORF">PROAA_970003</name>
</gene>
<dbReference type="AlphaFoldDB" id="A0A1A8Y2L6"/>
<sequence>MTQFAKTARTFDHIAYLGVFEHGLLEYSKSFIIQIVGTVLGECRQFDEQCFHLMNIRKLRSFRNIDSSENTDIRRRVYFAETAGSDQMDGGEYQQLFCSRERRLAQQKKQAPWLSRGACSESDKLSITGSTNRH</sequence>